<name>A0AAW0U0J5_SCYPA</name>
<sequence length="441" mass="49322">MTTASVLSRLGFLINHKKSQPVPTQVTHLVHLLQLCSLKIKAFRISTLLNAKADALSRTSHPLLKWELPQKTFHQLQLLRGPLEIDLMATSENSKLPLFIYTHPHPRAGTLVPIRPQQVPRPLVSEPVGPNEKWTSHLRELDRIPFLKEVFSAKWGATVASRLITAHRTSTARQAQSVWNTFKRWLPPTLTTISSQTLMEFLIHCEDVRRLDPRTILNYRSQLTLPMLHAFNINLSTDTFSLLARSQFLRNPPLKQKIPQWSIDRILDTFSSPDFEIELASPVNLFLKTLFLTALASGNRASELSASVRTGLSLTDTKAAIGNAHPLCPVTALRKYLAATQTLPHEDFVFIHPKSSKPLKAGCLSYWLAQAIKIGDPQAIPPAGHDIRKVGHSIAAFRNSTPCSILENGFWHNASVFVRKYLISCRPTTTSFVAGRSTTSS</sequence>
<evidence type="ECO:0000313" key="1">
    <source>
        <dbReference type="EMBL" id="KAK8393537.1"/>
    </source>
</evidence>
<protein>
    <recommendedName>
        <fullName evidence="3">Core-binding (CB) domain-containing protein</fullName>
    </recommendedName>
</protein>
<proteinExistence type="predicted"/>
<dbReference type="Proteomes" id="UP001487740">
    <property type="component" value="Unassembled WGS sequence"/>
</dbReference>
<dbReference type="AlphaFoldDB" id="A0AAW0U0J5"/>
<dbReference type="EMBL" id="JARAKH010000020">
    <property type="protein sequence ID" value="KAK8393537.1"/>
    <property type="molecule type" value="Genomic_DNA"/>
</dbReference>
<evidence type="ECO:0008006" key="3">
    <source>
        <dbReference type="Google" id="ProtNLM"/>
    </source>
</evidence>
<organism evidence="1 2">
    <name type="scientific">Scylla paramamosain</name>
    <name type="common">Mud crab</name>
    <dbReference type="NCBI Taxonomy" id="85552"/>
    <lineage>
        <taxon>Eukaryota</taxon>
        <taxon>Metazoa</taxon>
        <taxon>Ecdysozoa</taxon>
        <taxon>Arthropoda</taxon>
        <taxon>Crustacea</taxon>
        <taxon>Multicrustacea</taxon>
        <taxon>Malacostraca</taxon>
        <taxon>Eumalacostraca</taxon>
        <taxon>Eucarida</taxon>
        <taxon>Decapoda</taxon>
        <taxon>Pleocyemata</taxon>
        <taxon>Brachyura</taxon>
        <taxon>Eubrachyura</taxon>
        <taxon>Portunoidea</taxon>
        <taxon>Portunidae</taxon>
        <taxon>Portuninae</taxon>
        <taxon>Scylla</taxon>
    </lineage>
</organism>
<keyword evidence="2" id="KW-1185">Reference proteome</keyword>
<evidence type="ECO:0000313" key="2">
    <source>
        <dbReference type="Proteomes" id="UP001487740"/>
    </source>
</evidence>
<comment type="caution">
    <text evidence="1">The sequence shown here is derived from an EMBL/GenBank/DDBJ whole genome shotgun (WGS) entry which is preliminary data.</text>
</comment>
<dbReference type="PANTHER" id="PTHR35617:SF3">
    <property type="entry name" value="CORE-BINDING (CB) DOMAIN-CONTAINING PROTEIN"/>
    <property type="match status" value="1"/>
</dbReference>
<accession>A0AAW0U0J5</accession>
<dbReference type="InterPro" id="IPR011010">
    <property type="entry name" value="DNA_brk_join_enz"/>
</dbReference>
<dbReference type="GO" id="GO:0003677">
    <property type="term" value="F:DNA binding"/>
    <property type="evidence" value="ECO:0007669"/>
    <property type="project" value="InterPro"/>
</dbReference>
<dbReference type="PANTHER" id="PTHR35617">
    <property type="entry name" value="PHAGE_INTEGRASE DOMAIN-CONTAINING PROTEIN"/>
    <property type="match status" value="1"/>
</dbReference>
<gene>
    <name evidence="1" type="ORF">O3P69_006701</name>
</gene>
<reference evidence="1 2" key="1">
    <citation type="submission" date="2023-03" db="EMBL/GenBank/DDBJ databases">
        <title>High-quality genome of Scylla paramamosain provides insights in environmental adaptation.</title>
        <authorList>
            <person name="Zhang L."/>
        </authorList>
    </citation>
    <scope>NUCLEOTIDE SEQUENCE [LARGE SCALE GENOMIC DNA]</scope>
    <source>
        <strain evidence="1">LZ_2023a</strain>
        <tissue evidence="1">Muscle</tissue>
    </source>
</reference>
<dbReference type="SUPFAM" id="SSF56349">
    <property type="entry name" value="DNA breaking-rejoining enzymes"/>
    <property type="match status" value="1"/>
</dbReference>